<comment type="caution">
    <text evidence="4">The sequence shown here is derived from an EMBL/GenBank/DDBJ whole genome shotgun (WGS) entry which is preliminary data.</text>
</comment>
<dbReference type="InterPro" id="IPR000742">
    <property type="entry name" value="EGF"/>
</dbReference>
<dbReference type="Gene3D" id="2.10.25.10">
    <property type="entry name" value="Laminin"/>
    <property type="match status" value="1"/>
</dbReference>
<sequence length="363" mass="41434">MQLLKDAAFAIRIAVADPDFQRDFTMALSKPFPSIFKVLVVCCFTIIPLSQQKIVRDFVKGVSYGNFAETDNERLNTNILKSLSVRNLTECEGKCLINGNCFSGNYRKNKNQHGEHDCELLADNKFTSAQLMTVENSFKHFSVASTCDQIPCRNGGTCIPVYENNSYACQCPPIAESKHCEEVQWTAFWWYDANTAWPDWEEDVLKYDFGHCNSTDPYCFGRLPWSAVEDSTEMLAVDSENTVYKWQFNSSNDVAHAVWRAFHDHQHTYYQEVVNRQEWAPDVLSGNSPEKAQDSFMYRDQNGIRSILLDDDNCNCFSSLSFGRGMCYDDGSQYWKGVDTLYDPNCNMPGAGVGLTLYFRSLY</sequence>
<feature type="domain" description="EGF-like" evidence="2">
    <location>
        <begin position="143"/>
        <end position="181"/>
    </location>
</feature>
<evidence type="ECO:0000313" key="4">
    <source>
        <dbReference type="EMBL" id="CAH3017253.1"/>
    </source>
</evidence>
<organism evidence="4 5">
    <name type="scientific">Porites evermanni</name>
    <dbReference type="NCBI Taxonomy" id="104178"/>
    <lineage>
        <taxon>Eukaryota</taxon>
        <taxon>Metazoa</taxon>
        <taxon>Cnidaria</taxon>
        <taxon>Anthozoa</taxon>
        <taxon>Hexacorallia</taxon>
        <taxon>Scleractinia</taxon>
        <taxon>Fungiina</taxon>
        <taxon>Poritidae</taxon>
        <taxon>Porites</taxon>
    </lineage>
</organism>
<evidence type="ECO:0000259" key="2">
    <source>
        <dbReference type="PROSITE" id="PS50026"/>
    </source>
</evidence>
<dbReference type="Pfam" id="PF00024">
    <property type="entry name" value="PAN_1"/>
    <property type="match status" value="1"/>
</dbReference>
<evidence type="ECO:0008006" key="6">
    <source>
        <dbReference type="Google" id="ProtNLM"/>
    </source>
</evidence>
<evidence type="ECO:0000259" key="3">
    <source>
        <dbReference type="PROSITE" id="PS50948"/>
    </source>
</evidence>
<dbReference type="InterPro" id="IPR003609">
    <property type="entry name" value="Pan_app"/>
</dbReference>
<keyword evidence="1" id="KW-0245">EGF-like domain</keyword>
<dbReference type="EMBL" id="CALNXI010000058">
    <property type="protein sequence ID" value="CAH3017253.1"/>
    <property type="molecule type" value="Genomic_DNA"/>
</dbReference>
<dbReference type="SMART" id="SM00181">
    <property type="entry name" value="EGF"/>
    <property type="match status" value="1"/>
</dbReference>
<dbReference type="SUPFAM" id="SSF57196">
    <property type="entry name" value="EGF/Laminin"/>
    <property type="match status" value="1"/>
</dbReference>
<protein>
    <recommendedName>
        <fullName evidence="6">EGF-like domain-containing protein</fullName>
    </recommendedName>
</protein>
<gene>
    <name evidence="4" type="ORF">PEVE_00036361</name>
</gene>
<dbReference type="Gene3D" id="3.50.4.10">
    <property type="entry name" value="Hepatocyte Growth Factor"/>
    <property type="match status" value="1"/>
</dbReference>
<keyword evidence="1" id="KW-1015">Disulfide bond</keyword>
<proteinExistence type="predicted"/>
<evidence type="ECO:0000313" key="5">
    <source>
        <dbReference type="Proteomes" id="UP001159427"/>
    </source>
</evidence>
<keyword evidence="5" id="KW-1185">Reference proteome</keyword>
<name>A0ABN8LNY9_9CNID</name>
<feature type="disulfide bond" evidence="1">
    <location>
        <begin position="171"/>
        <end position="180"/>
    </location>
</feature>
<accession>A0ABN8LNY9</accession>
<feature type="domain" description="Apple" evidence="3">
    <location>
        <begin position="62"/>
        <end position="147"/>
    </location>
</feature>
<reference evidence="4 5" key="1">
    <citation type="submission" date="2022-05" db="EMBL/GenBank/DDBJ databases">
        <authorList>
            <consortium name="Genoscope - CEA"/>
            <person name="William W."/>
        </authorList>
    </citation>
    <scope>NUCLEOTIDE SEQUENCE [LARGE SCALE GENOMIC DNA]</scope>
</reference>
<dbReference type="CDD" id="cd00054">
    <property type="entry name" value="EGF_CA"/>
    <property type="match status" value="1"/>
</dbReference>
<dbReference type="Proteomes" id="UP001159427">
    <property type="component" value="Unassembled WGS sequence"/>
</dbReference>
<comment type="caution">
    <text evidence="1">Lacks conserved residue(s) required for the propagation of feature annotation.</text>
</comment>
<evidence type="ECO:0000256" key="1">
    <source>
        <dbReference type="PROSITE-ProRule" id="PRU00076"/>
    </source>
</evidence>
<dbReference type="PROSITE" id="PS50026">
    <property type="entry name" value="EGF_3"/>
    <property type="match status" value="1"/>
</dbReference>
<feature type="disulfide bond" evidence="1">
    <location>
        <begin position="152"/>
        <end position="169"/>
    </location>
</feature>
<dbReference type="PROSITE" id="PS50948">
    <property type="entry name" value="PAN"/>
    <property type="match status" value="1"/>
</dbReference>
<dbReference type="SUPFAM" id="SSF57414">
    <property type="entry name" value="Hairpin loop containing domain-like"/>
    <property type="match status" value="1"/>
</dbReference>